<proteinExistence type="predicted"/>
<dbReference type="GO" id="GO:0005198">
    <property type="term" value="F:structural molecule activity"/>
    <property type="evidence" value="ECO:0007669"/>
    <property type="project" value="InterPro"/>
</dbReference>
<keyword evidence="3" id="KW-1185">Reference proteome</keyword>
<evidence type="ECO:0000256" key="1">
    <source>
        <dbReference type="SAM" id="MobiDB-lite"/>
    </source>
</evidence>
<protein>
    <submittedName>
        <fullName evidence="2">Phage portal protein</fullName>
    </submittedName>
</protein>
<gene>
    <name evidence="2" type="ORF">SAMIE_1015410</name>
</gene>
<dbReference type="EMBL" id="AP018664">
    <property type="protein sequence ID" value="BBD98040.1"/>
    <property type="molecule type" value="Genomic_DNA"/>
</dbReference>
<evidence type="ECO:0000313" key="3">
    <source>
        <dbReference type="Proteomes" id="UP000279959"/>
    </source>
</evidence>
<dbReference type="Proteomes" id="UP000279959">
    <property type="component" value="Chromosome"/>
</dbReference>
<dbReference type="Pfam" id="PF05136">
    <property type="entry name" value="Phage_portal_2"/>
    <property type="match status" value="1"/>
</dbReference>
<dbReference type="NCBIfam" id="TIGR01539">
    <property type="entry name" value="portal_lambda"/>
    <property type="match status" value="1"/>
</dbReference>
<feature type="region of interest" description="Disordered" evidence="1">
    <location>
        <begin position="502"/>
        <end position="544"/>
    </location>
</feature>
<organism evidence="2 3">
    <name type="scientific">Sphingobium amiense</name>
    <dbReference type="NCBI Taxonomy" id="135719"/>
    <lineage>
        <taxon>Bacteria</taxon>
        <taxon>Pseudomonadati</taxon>
        <taxon>Pseudomonadota</taxon>
        <taxon>Alphaproteobacteria</taxon>
        <taxon>Sphingomonadales</taxon>
        <taxon>Sphingomonadaceae</taxon>
        <taxon>Sphingobium</taxon>
    </lineage>
</organism>
<sequence length="544" mass="60127">MGLISDIGAGLSRAAYSLGISFGQPRRDAGRSDIPEMNGWNPPPGFAGSNSYGERDAILGRARDLDKNNAWINGGLDRRVESVIGGSIRLAAQPELTILNRDYDWRMKWTAKTEARFKVWGKDIERRCDARQMLTFGQITKLAYLTYIRDGEVAAEIRDDKRGISNTTNVLLFEAERISTPSDRMFEEGPLLRNGIAFSSSGAAISYYVASRHPADSAGRKTSDRWDYIPRFGKTGRAKLVHVFSPRYAEQNRGISRLAEAMVPAKMLDRVDRAEVQAALKAAILSFFIRSPGSTDDLQAALAPTGNDNELDAWVDKYLDYRTKSPVRMDAAQIVHLLPEEDVVAPDASHPNSNYPAFARFVLQKIAASLGISYPQLSQDWSGINYSSARALLNELWRSFLEDREFFTQQFCTPIYAAWLEVEVANGDITVPGGPANFYRNKTAICMAEWIGPGRGSVDPLKEANANNLDIAAGRKSTVAAILEDGRDPTDVMAEEDWYLKERAKRGMPPPNHNVKAAPTGAEDDPNENEPAPAPPAQPERRAA</sequence>
<dbReference type="RefSeq" id="WP_066700063.1">
    <property type="nucleotide sequence ID" value="NZ_AP018664.1"/>
</dbReference>
<dbReference type="AlphaFoldDB" id="A0A494WB99"/>
<dbReference type="GO" id="GO:0019068">
    <property type="term" value="P:virion assembly"/>
    <property type="evidence" value="ECO:0007669"/>
    <property type="project" value="InterPro"/>
</dbReference>
<dbReference type="InterPro" id="IPR006429">
    <property type="entry name" value="Phage_lambda_portal"/>
</dbReference>
<name>A0A494WB99_9SPHN</name>
<evidence type="ECO:0000313" key="2">
    <source>
        <dbReference type="EMBL" id="BBD98040.1"/>
    </source>
</evidence>
<dbReference type="KEGG" id="sami:SAMIE_1015410"/>
<reference evidence="2 3" key="1">
    <citation type="submission" date="2018-05" db="EMBL/GenBank/DDBJ databases">
        <title>Complete Genome Sequence of the Nonylphenol-Degrading Bacterium Sphingobium amiense DSM 16289T.</title>
        <authorList>
            <person name="Ootsuka M."/>
            <person name="Nishizawa T."/>
            <person name="Ohta H."/>
        </authorList>
    </citation>
    <scope>NUCLEOTIDE SEQUENCE [LARGE SCALE GENOMIC DNA]</scope>
    <source>
        <strain evidence="2 3">DSM 16289</strain>
    </source>
</reference>
<accession>A0A494WB99</accession>